<reference evidence="1 2" key="1">
    <citation type="submission" date="2022-06" db="EMBL/GenBank/DDBJ databases">
        <title>Endosaccharibacter gen. nov., sp. nov., endophytic bacteria isolated from sugarcane.</title>
        <authorList>
            <person name="Pitiwittayakul N."/>
            <person name="Yukphan P."/>
            <person name="Charoenyingcharoen P."/>
            <person name="Tanasupawat S."/>
        </authorList>
    </citation>
    <scope>NUCLEOTIDE SEQUENCE [LARGE SCALE GENOMIC DNA]</scope>
    <source>
        <strain evidence="1 2">KSS8</strain>
    </source>
</reference>
<sequence>MFYAIQKNAAGATVTCAAWSSLPETPADEDGTPGSPIYPDGFTACSAADYQAAVSAMRNTLQIQAQNALVVVQQQATLTVAMGGTFSAAMQTYVRALQAIANGTDTTSTVLPAEPQE</sequence>
<evidence type="ECO:0000313" key="2">
    <source>
        <dbReference type="Proteomes" id="UP001524587"/>
    </source>
</evidence>
<proteinExistence type="predicted"/>
<gene>
    <name evidence="1" type="ORF">NFI95_15495</name>
</gene>
<dbReference type="RefSeq" id="WP_422865337.1">
    <property type="nucleotide sequence ID" value="NZ_JAMSKV010000017.1"/>
</dbReference>
<comment type="caution">
    <text evidence="1">The sequence shown here is derived from an EMBL/GenBank/DDBJ whole genome shotgun (WGS) entry which is preliminary data.</text>
</comment>
<dbReference type="Proteomes" id="UP001524587">
    <property type="component" value="Unassembled WGS sequence"/>
</dbReference>
<keyword evidence="2" id="KW-1185">Reference proteome</keyword>
<protein>
    <submittedName>
        <fullName evidence="1">Uncharacterized protein</fullName>
    </submittedName>
</protein>
<organism evidence="1 2">
    <name type="scientific">Endosaccharibacter trunci</name>
    <dbReference type="NCBI Taxonomy" id="2812733"/>
    <lineage>
        <taxon>Bacteria</taxon>
        <taxon>Pseudomonadati</taxon>
        <taxon>Pseudomonadota</taxon>
        <taxon>Alphaproteobacteria</taxon>
        <taxon>Acetobacterales</taxon>
        <taxon>Acetobacteraceae</taxon>
        <taxon>Endosaccharibacter</taxon>
    </lineage>
</organism>
<name>A0ABT1WAT3_9PROT</name>
<evidence type="ECO:0000313" key="1">
    <source>
        <dbReference type="EMBL" id="MCQ8279848.1"/>
    </source>
</evidence>
<dbReference type="EMBL" id="JAMSKV010000017">
    <property type="protein sequence ID" value="MCQ8279848.1"/>
    <property type="molecule type" value="Genomic_DNA"/>
</dbReference>
<accession>A0ABT1WAT3</accession>